<evidence type="ECO:0000313" key="2">
    <source>
        <dbReference type="Proteomes" id="UP000494245"/>
    </source>
</evidence>
<sequence>MSQNTRKQHPLESIRKFCVACMGGSYLMVAQCPETACPLHGYRMGSVEEGVSRPPVRAVRRQCLACCCEDRERVRACSASPACKPPFEPCPLWRFRLGSRPEIFERRKRKARRTLLVLPGLTLDKNQENPAP</sequence>
<organism evidence="1 2">
    <name type="scientific">Fundidesulfovibrio magnetotacticus</name>
    <dbReference type="NCBI Taxonomy" id="2730080"/>
    <lineage>
        <taxon>Bacteria</taxon>
        <taxon>Pseudomonadati</taxon>
        <taxon>Thermodesulfobacteriota</taxon>
        <taxon>Desulfovibrionia</taxon>
        <taxon>Desulfovibrionales</taxon>
        <taxon>Desulfovibrionaceae</taxon>
        <taxon>Fundidesulfovibrio</taxon>
    </lineage>
</organism>
<dbReference type="EMBL" id="BLTE01000014">
    <property type="protein sequence ID" value="GFK95055.1"/>
    <property type="molecule type" value="Genomic_DNA"/>
</dbReference>
<protein>
    <submittedName>
        <fullName evidence="1">Uncharacterized protein</fullName>
    </submittedName>
</protein>
<gene>
    <name evidence="1" type="ORF">NNJEOMEG_02908</name>
</gene>
<proteinExistence type="predicted"/>
<reference evidence="1 2" key="1">
    <citation type="submission" date="2020-04" db="EMBL/GenBank/DDBJ databases">
        <authorList>
            <consortium name="Desulfovibrio sp. FSS-1 genome sequencing consortium"/>
            <person name="Shimoshige H."/>
            <person name="Kobayashi H."/>
            <person name="Maekawa T."/>
        </authorList>
    </citation>
    <scope>NUCLEOTIDE SEQUENCE [LARGE SCALE GENOMIC DNA]</scope>
    <source>
        <strain evidence="1 2">SIID29052-01</strain>
    </source>
</reference>
<dbReference type="AlphaFoldDB" id="A0A6V8M3L1"/>
<accession>A0A6V8M3L1</accession>
<keyword evidence="2" id="KW-1185">Reference proteome</keyword>
<dbReference type="RefSeq" id="WP_173085739.1">
    <property type="nucleotide sequence ID" value="NZ_BLTE01000014.1"/>
</dbReference>
<evidence type="ECO:0000313" key="1">
    <source>
        <dbReference type="EMBL" id="GFK95055.1"/>
    </source>
</evidence>
<comment type="caution">
    <text evidence="1">The sequence shown here is derived from an EMBL/GenBank/DDBJ whole genome shotgun (WGS) entry which is preliminary data.</text>
</comment>
<reference evidence="1 2" key="2">
    <citation type="submission" date="2020-05" db="EMBL/GenBank/DDBJ databases">
        <title>Draft genome sequence of Desulfovibrio sp. strainFSS-1.</title>
        <authorList>
            <person name="Shimoshige H."/>
            <person name="Kobayashi H."/>
            <person name="Maekawa T."/>
        </authorList>
    </citation>
    <scope>NUCLEOTIDE SEQUENCE [LARGE SCALE GENOMIC DNA]</scope>
    <source>
        <strain evidence="1 2">SIID29052-01</strain>
    </source>
</reference>
<dbReference type="Proteomes" id="UP000494245">
    <property type="component" value="Unassembled WGS sequence"/>
</dbReference>
<name>A0A6V8M3L1_9BACT</name>